<dbReference type="Proteomes" id="UP001642501">
    <property type="component" value="Unassembled WGS sequence"/>
</dbReference>
<protein>
    <submittedName>
        <fullName evidence="2">Uncharacterized protein</fullName>
    </submittedName>
</protein>
<dbReference type="EMBL" id="CAWUOM010000175">
    <property type="protein sequence ID" value="CAK7274612.1"/>
    <property type="molecule type" value="Genomic_DNA"/>
</dbReference>
<keyword evidence="3" id="KW-1185">Reference proteome</keyword>
<name>A0ABP0E2F3_9PEZI</name>
<evidence type="ECO:0000313" key="3">
    <source>
        <dbReference type="Proteomes" id="UP001642501"/>
    </source>
</evidence>
<evidence type="ECO:0000256" key="1">
    <source>
        <dbReference type="SAM" id="MobiDB-lite"/>
    </source>
</evidence>
<accession>A0ABP0E2F3</accession>
<evidence type="ECO:0000313" key="2">
    <source>
        <dbReference type="EMBL" id="CAK7274612.1"/>
    </source>
</evidence>
<gene>
    <name evidence="2" type="ORF">SEPCBS57363_006253</name>
</gene>
<proteinExistence type="predicted"/>
<sequence>MSAPSRYGTRSQTQPPPARSDDPTATRPPDASQTRATTAEPVRAIHDLPHPAALISDSQPPLTNKPDAPVTDENVERFLAVEANKANPAYRLVEYLLARSRQPAETSQLQALEKGLATLAQKVDSLAKANPQRSYAAAAATAGNAPNLTHAAPPALTALRQSQAHRESIVCAKSTTAEVAQMTSIQLVRAINTQQGRDTAKAARRLGAIGGSNRWAITFSSAETKAAAEQNPSWCQKVFGPTATIYHHQYKVVSHGFNLGVVRGLGPDRLLQQLSSDNDRIRFTAAGPLKGHETKDRGPLVFSVDDVEQANVICRKGVFFEAQWHPCVPFCGDAQVPSPRNRTGPSMLPVPRRPPCLEQDVPWMGSCGRCSARGVRAPADRVP</sequence>
<comment type="caution">
    <text evidence="2">The sequence shown here is derived from an EMBL/GenBank/DDBJ whole genome shotgun (WGS) entry which is preliminary data.</text>
</comment>
<feature type="region of interest" description="Disordered" evidence="1">
    <location>
        <begin position="1"/>
        <end position="45"/>
    </location>
</feature>
<reference evidence="2 3" key="1">
    <citation type="submission" date="2024-01" db="EMBL/GenBank/DDBJ databases">
        <authorList>
            <person name="Allen C."/>
            <person name="Tagirdzhanova G."/>
        </authorList>
    </citation>
    <scope>NUCLEOTIDE SEQUENCE [LARGE SCALE GENOMIC DNA]</scope>
    <source>
        <strain evidence="2 3">CBS 573.63</strain>
    </source>
</reference>
<organism evidence="2 3">
    <name type="scientific">Sporothrix epigloea</name>
    <dbReference type="NCBI Taxonomy" id="1892477"/>
    <lineage>
        <taxon>Eukaryota</taxon>
        <taxon>Fungi</taxon>
        <taxon>Dikarya</taxon>
        <taxon>Ascomycota</taxon>
        <taxon>Pezizomycotina</taxon>
        <taxon>Sordariomycetes</taxon>
        <taxon>Sordariomycetidae</taxon>
        <taxon>Ophiostomatales</taxon>
        <taxon>Ophiostomataceae</taxon>
        <taxon>Sporothrix</taxon>
    </lineage>
</organism>